<keyword evidence="3" id="KW-1185">Reference proteome</keyword>
<dbReference type="SUPFAM" id="SSF53850">
    <property type="entry name" value="Periplasmic binding protein-like II"/>
    <property type="match status" value="1"/>
</dbReference>
<reference evidence="2 3" key="1">
    <citation type="submission" date="2020-04" db="EMBL/GenBank/DDBJ databases">
        <authorList>
            <person name="Laetsch R D."/>
            <person name="Stevens L."/>
            <person name="Kumar S."/>
            <person name="Blaxter L. M."/>
        </authorList>
    </citation>
    <scope>NUCLEOTIDE SEQUENCE [LARGE SCALE GENOMIC DNA]</scope>
</reference>
<dbReference type="EMBL" id="CADEPM010000001">
    <property type="protein sequence ID" value="CAB3396819.1"/>
    <property type="molecule type" value="Genomic_DNA"/>
</dbReference>
<evidence type="ECO:0000313" key="3">
    <source>
        <dbReference type="Proteomes" id="UP000494206"/>
    </source>
</evidence>
<dbReference type="OrthoDB" id="9997229at2759"/>
<keyword evidence="1" id="KW-0812">Transmembrane</keyword>
<protein>
    <recommendedName>
        <fullName evidence="4">Ionotropic glutamate receptor C-terminal domain-containing protein</fullName>
    </recommendedName>
</protein>
<name>A0A8S1E932_9PELO</name>
<dbReference type="InterPro" id="IPR040128">
    <property type="entry name" value="T25E4.2-like"/>
</dbReference>
<comment type="caution">
    <text evidence="2">The sequence shown here is derived from an EMBL/GenBank/DDBJ whole genome shotgun (WGS) entry which is preliminary data.</text>
</comment>
<feature type="transmembrane region" description="Helical" evidence="1">
    <location>
        <begin position="396"/>
        <end position="418"/>
    </location>
</feature>
<dbReference type="Gene3D" id="1.10.287.70">
    <property type="match status" value="1"/>
</dbReference>
<feature type="transmembrane region" description="Helical" evidence="1">
    <location>
        <begin position="196"/>
        <end position="217"/>
    </location>
</feature>
<feature type="transmembrane region" description="Helical" evidence="1">
    <location>
        <begin position="142"/>
        <end position="164"/>
    </location>
</feature>
<keyword evidence="1" id="KW-1133">Transmembrane helix</keyword>
<keyword evidence="1" id="KW-0472">Membrane</keyword>
<evidence type="ECO:0008006" key="4">
    <source>
        <dbReference type="Google" id="ProtNLM"/>
    </source>
</evidence>
<organism evidence="2 3">
    <name type="scientific">Caenorhabditis bovis</name>
    <dbReference type="NCBI Taxonomy" id="2654633"/>
    <lineage>
        <taxon>Eukaryota</taxon>
        <taxon>Metazoa</taxon>
        <taxon>Ecdysozoa</taxon>
        <taxon>Nematoda</taxon>
        <taxon>Chromadorea</taxon>
        <taxon>Rhabditida</taxon>
        <taxon>Rhabditina</taxon>
        <taxon>Rhabditomorpha</taxon>
        <taxon>Rhabditoidea</taxon>
        <taxon>Rhabditidae</taxon>
        <taxon>Peloderinae</taxon>
        <taxon>Caenorhabditis</taxon>
    </lineage>
</organism>
<dbReference type="Proteomes" id="UP000494206">
    <property type="component" value="Unassembled WGS sequence"/>
</dbReference>
<accession>A0A8S1E932</accession>
<dbReference type="AlphaFoldDB" id="A0A8S1E932"/>
<dbReference type="PANTHER" id="PTHR22714">
    <property type="entry name" value="PROTEIN CBG02446-RELATED"/>
    <property type="match status" value="1"/>
</dbReference>
<sequence length="450" mass="51941">MSWSPLGRPIRVGLFEHDPDAFNCFRRMPRKPCAKPGAEMEIIDMVMKILDWQWEVIDTEKEFNVVNDFGDLQPDGNISGILGLLAKDKIDMSGLSMRITPSRMKFAHFTFPIRYFQQVYIVRRPPENDFRNIIFAPFTTQMWFLLLATILAVSSMRFACALYWDSRVGSKFNIYFSSVLETFGLMLKQRVQSPTVVSTMFLEGCLILAMMITANYYQTTMNSLLTAPPSSRIPFLHQAQLIDQLEHKKTYLTYYFNLTLEGSNTKNEKAIKRALAYNPIVVRGRESELVKEIKRGGVFYSTYDTEFLPQAVSTWDKRQELTVIRDTTGIVSYVAFGFSINNPKLCKMFNKALIKILPGVSTITLGPGYGTRKQSEDITVQVKKTRLSLKKHLEQIFYIFLIGMGISIVLFMLEKLIFRFNVIRKQAIYQVNRRQSEEEIECTFTPLPYT</sequence>
<dbReference type="Gene3D" id="3.40.190.10">
    <property type="entry name" value="Periplasmic binding protein-like II"/>
    <property type="match status" value="1"/>
</dbReference>
<proteinExistence type="predicted"/>
<dbReference type="PANTHER" id="PTHR22714:SF3">
    <property type="entry name" value="PBPE DOMAIN-CONTAINING PROTEIN"/>
    <property type="match status" value="1"/>
</dbReference>
<evidence type="ECO:0000313" key="2">
    <source>
        <dbReference type="EMBL" id="CAB3396819.1"/>
    </source>
</evidence>
<gene>
    <name evidence="2" type="ORF">CBOVIS_LOCUS323</name>
</gene>
<evidence type="ECO:0000256" key="1">
    <source>
        <dbReference type="SAM" id="Phobius"/>
    </source>
</evidence>